<reference evidence="1 2" key="1">
    <citation type="submission" date="2015-05" db="EMBL/GenBank/DDBJ databases">
        <title>Evolution of Trichinella species and genotypes.</title>
        <authorList>
            <person name="Korhonen P.K."/>
            <person name="Edoardo P."/>
            <person name="Giuseppe L.R."/>
            <person name="Gasser R.B."/>
        </authorList>
    </citation>
    <scope>NUCLEOTIDE SEQUENCE [LARGE SCALE GENOMIC DNA]</scope>
    <source>
        <strain evidence="1">ISS10</strain>
    </source>
</reference>
<protein>
    <submittedName>
        <fullName evidence="1">Uncharacterized protein</fullName>
    </submittedName>
</protein>
<sequence length="73" mass="8967">MDGIKTLSCNRMIKERFNKREIRLQNEQMEWIEYDKLSEWSLEMAFLRLEAIFRTCLNAEDYFLRIGKNFSPR</sequence>
<dbReference type="EMBL" id="JYDW01000015">
    <property type="protein sequence ID" value="KRZ61730.1"/>
    <property type="molecule type" value="Genomic_DNA"/>
</dbReference>
<name>A0A0V1LRB2_9BILA</name>
<organism evidence="1 2">
    <name type="scientific">Trichinella nativa</name>
    <dbReference type="NCBI Taxonomy" id="6335"/>
    <lineage>
        <taxon>Eukaryota</taxon>
        <taxon>Metazoa</taxon>
        <taxon>Ecdysozoa</taxon>
        <taxon>Nematoda</taxon>
        <taxon>Enoplea</taxon>
        <taxon>Dorylaimia</taxon>
        <taxon>Trichinellida</taxon>
        <taxon>Trichinellidae</taxon>
        <taxon>Trichinella</taxon>
    </lineage>
</organism>
<proteinExistence type="predicted"/>
<comment type="caution">
    <text evidence="1">The sequence shown here is derived from an EMBL/GenBank/DDBJ whole genome shotgun (WGS) entry which is preliminary data.</text>
</comment>
<dbReference type="AlphaFoldDB" id="A0A0V1LRB2"/>
<gene>
    <name evidence="1" type="ORF">T02_6072</name>
</gene>
<accession>A0A0V1LRB2</accession>
<dbReference type="OrthoDB" id="10424579at2759"/>
<evidence type="ECO:0000313" key="1">
    <source>
        <dbReference type="EMBL" id="KRZ61730.1"/>
    </source>
</evidence>
<evidence type="ECO:0000313" key="2">
    <source>
        <dbReference type="Proteomes" id="UP000054721"/>
    </source>
</evidence>
<keyword evidence="2" id="KW-1185">Reference proteome</keyword>
<dbReference type="Proteomes" id="UP000054721">
    <property type="component" value="Unassembled WGS sequence"/>
</dbReference>